<reference evidence="3" key="1">
    <citation type="submission" date="2021-01" db="EMBL/GenBank/DDBJ databases">
        <authorList>
            <person name="Corre E."/>
            <person name="Pelletier E."/>
            <person name="Niang G."/>
            <person name="Scheremetjew M."/>
            <person name="Finn R."/>
            <person name="Kale V."/>
            <person name="Holt S."/>
            <person name="Cochrane G."/>
            <person name="Meng A."/>
            <person name="Brown T."/>
            <person name="Cohen L."/>
        </authorList>
    </citation>
    <scope>NUCLEOTIDE SEQUENCE</scope>
    <source>
        <strain evidence="3">RCC927</strain>
    </source>
</reference>
<proteinExistence type="inferred from homology"/>
<dbReference type="InterPro" id="IPR050704">
    <property type="entry name" value="Peptidase_C85-like"/>
</dbReference>
<dbReference type="PANTHER" id="PTHR12419:SF7">
    <property type="entry name" value="OTU DOMAIN-CONTAINING PROTEIN 3"/>
    <property type="match status" value="1"/>
</dbReference>
<comment type="similarity">
    <text evidence="1">Belongs to the peptidase C85 family.</text>
</comment>
<dbReference type="PANTHER" id="PTHR12419">
    <property type="entry name" value="OTU DOMAIN CONTAINING PROTEIN"/>
    <property type="match status" value="1"/>
</dbReference>
<organism evidence="3">
    <name type="scientific">Prasinoderma singulare</name>
    <dbReference type="NCBI Taxonomy" id="676789"/>
    <lineage>
        <taxon>Eukaryota</taxon>
        <taxon>Viridiplantae</taxon>
        <taxon>Prasinodermophyta</taxon>
        <taxon>Prasinodermophyceae</taxon>
        <taxon>Prasinodermales</taxon>
        <taxon>Prasinodermaceae</taxon>
        <taxon>Prasinoderma</taxon>
    </lineage>
</organism>
<evidence type="ECO:0000256" key="1">
    <source>
        <dbReference type="ARBA" id="ARBA00010407"/>
    </source>
</evidence>
<dbReference type="EMBL" id="HBHY01022991">
    <property type="protein sequence ID" value="CAE0154620.1"/>
    <property type="molecule type" value="Transcribed_RNA"/>
</dbReference>
<dbReference type="Gene3D" id="3.90.70.80">
    <property type="match status" value="1"/>
</dbReference>
<protein>
    <recommendedName>
        <fullName evidence="2">OTU domain-containing protein</fullName>
    </recommendedName>
</protein>
<dbReference type="Pfam" id="PF02338">
    <property type="entry name" value="OTU"/>
    <property type="match status" value="1"/>
</dbReference>
<name>A0A7S3FM71_9VIRI</name>
<dbReference type="GO" id="GO:0004843">
    <property type="term" value="F:cysteine-type deubiquitinase activity"/>
    <property type="evidence" value="ECO:0007669"/>
    <property type="project" value="TreeGrafter"/>
</dbReference>
<dbReference type="InterPro" id="IPR038765">
    <property type="entry name" value="Papain-like_cys_pep_sf"/>
</dbReference>
<evidence type="ECO:0000259" key="2">
    <source>
        <dbReference type="PROSITE" id="PS50802"/>
    </source>
</evidence>
<dbReference type="PROSITE" id="PS50802">
    <property type="entry name" value="OTU"/>
    <property type="match status" value="1"/>
</dbReference>
<sequence length="248" mass="26489">MRACRAALRERGLRVVDVAEDGDCLFASLADQLYGTDGAGEGLDAASLRADATRYMEANEGDFAPFVEDDEAIGDYLRRMRQAGCWGGNMELTSLSRCHQLEIHIYQPGEVKPWIIGDGNGSADDDTDDVSVRIAKLLYVNGDHYQSLRELDDDGGGPARHKETAEADEAYAAVVSEVAERGCVWERTAAAALVECGGDVEAAVDYVRALGDGADEALAAEFREGARATITRDGEAVALGAAVDALRI</sequence>
<gene>
    <name evidence="3" type="ORF">PSIN1315_LOCUS14757</name>
</gene>
<evidence type="ECO:0000313" key="3">
    <source>
        <dbReference type="EMBL" id="CAE0154620.1"/>
    </source>
</evidence>
<dbReference type="AlphaFoldDB" id="A0A7S3FM71"/>
<dbReference type="CDD" id="cd22771">
    <property type="entry name" value="OTU_plant_OTU7-like"/>
    <property type="match status" value="1"/>
</dbReference>
<feature type="domain" description="OTU" evidence="2">
    <location>
        <begin position="13"/>
        <end position="151"/>
    </location>
</feature>
<accession>A0A7S3FM71</accession>
<dbReference type="SUPFAM" id="SSF54001">
    <property type="entry name" value="Cysteine proteinases"/>
    <property type="match status" value="1"/>
</dbReference>
<dbReference type="InterPro" id="IPR003323">
    <property type="entry name" value="OTU_dom"/>
</dbReference>
<dbReference type="GO" id="GO:0016579">
    <property type="term" value="P:protein deubiquitination"/>
    <property type="evidence" value="ECO:0007669"/>
    <property type="project" value="TreeGrafter"/>
</dbReference>